<evidence type="ECO:0000256" key="4">
    <source>
        <dbReference type="ARBA" id="ARBA00017710"/>
    </source>
</evidence>
<protein>
    <recommendedName>
        <fullName evidence="4 15">Indolepyruvate oxidoreductase subunit IorA</fullName>
        <shortName evidence="15">IOR</shortName>
        <ecNumber evidence="15">1.2.7.8</ecNumber>
    </recommendedName>
    <alternativeName>
        <fullName evidence="12 15">Indolepyruvate ferredoxin oxidoreductase subunit alpha</fullName>
    </alternativeName>
</protein>
<evidence type="ECO:0000256" key="9">
    <source>
        <dbReference type="ARBA" id="ARBA00023002"/>
    </source>
</evidence>
<feature type="binding site" evidence="16">
    <location>
        <position position="573"/>
    </location>
    <ligand>
        <name>[4Fe-4S] cluster</name>
        <dbReference type="ChEBI" id="CHEBI:49883"/>
        <label>1</label>
    </ligand>
</feature>
<gene>
    <name evidence="18" type="ordered locus">ASAC_0611</name>
</gene>
<keyword evidence="10 15" id="KW-0408">Iron</keyword>
<dbReference type="SUPFAM" id="SSF54862">
    <property type="entry name" value="4Fe-4S ferredoxins"/>
    <property type="match status" value="1"/>
</dbReference>
<feature type="binding site" evidence="16">
    <location>
        <position position="613"/>
    </location>
    <ligand>
        <name>[4Fe-4S] cluster</name>
        <dbReference type="ChEBI" id="CHEBI:49883"/>
        <label>1</label>
    </ligand>
</feature>
<keyword evidence="5 15" id="KW-0813">Transport</keyword>
<dbReference type="InterPro" id="IPR002880">
    <property type="entry name" value="Pyrv_Fd/Flavodoxin_OxRdtase_N"/>
</dbReference>
<keyword evidence="18" id="KW-0670">Pyruvate</keyword>
<evidence type="ECO:0000313" key="19">
    <source>
        <dbReference type="Proteomes" id="UP000000346"/>
    </source>
</evidence>
<dbReference type="RefSeq" id="WP_013266530.1">
    <property type="nucleotide sequence ID" value="NC_014374.1"/>
</dbReference>
<evidence type="ECO:0000256" key="12">
    <source>
        <dbReference type="ARBA" id="ARBA00030514"/>
    </source>
</evidence>
<keyword evidence="9 15" id="KW-0560">Oxidoreductase</keyword>
<dbReference type="GO" id="GO:0051539">
    <property type="term" value="F:4 iron, 4 sulfur cluster binding"/>
    <property type="evidence" value="ECO:0007669"/>
    <property type="project" value="UniProtKB-UniRule"/>
</dbReference>
<evidence type="ECO:0000259" key="17">
    <source>
        <dbReference type="PROSITE" id="PS51379"/>
    </source>
</evidence>
<evidence type="ECO:0000256" key="10">
    <source>
        <dbReference type="ARBA" id="ARBA00023004"/>
    </source>
</evidence>
<evidence type="ECO:0000256" key="16">
    <source>
        <dbReference type="PIRSR" id="PIRSR006439-50"/>
    </source>
</evidence>
<dbReference type="InterPro" id="IPR045025">
    <property type="entry name" value="HACL1-like"/>
</dbReference>
<dbReference type="CDD" id="cd02008">
    <property type="entry name" value="TPP_IOR_alpha"/>
    <property type="match status" value="1"/>
</dbReference>
<evidence type="ECO:0000313" key="18">
    <source>
        <dbReference type="EMBL" id="ADL19018.1"/>
    </source>
</evidence>
<comment type="subunit">
    <text evidence="2 15">Heterodimer of the IorA and IorB subunits.</text>
</comment>
<feature type="binding site" evidence="16">
    <location>
        <position position="603"/>
    </location>
    <ligand>
        <name>[4Fe-4S] cluster</name>
        <dbReference type="ChEBI" id="CHEBI:49883"/>
        <label>2</label>
    </ligand>
</feature>
<evidence type="ECO:0000256" key="3">
    <source>
        <dbReference type="ARBA" id="ARBA00011631"/>
    </source>
</evidence>
<evidence type="ECO:0000256" key="15">
    <source>
        <dbReference type="PIRNR" id="PIRNR006439"/>
    </source>
</evidence>
<dbReference type="CDD" id="cd07034">
    <property type="entry name" value="TPP_PYR_PFOR_IOR-alpha_like"/>
    <property type="match status" value="1"/>
</dbReference>
<feature type="binding site" evidence="16">
    <location>
        <position position="606"/>
    </location>
    <ligand>
        <name>[4Fe-4S] cluster</name>
        <dbReference type="ChEBI" id="CHEBI:49883"/>
        <label>2</label>
    </ligand>
</feature>
<comment type="cofactor">
    <cofactor evidence="15 16">
        <name>[4Fe-4S] cluster</name>
        <dbReference type="ChEBI" id="CHEBI:49883"/>
    </cofactor>
    <text evidence="15 16">Binds 2 [4Fe-4S] clusters. In this family the first cluster has a non-standard and varying [4Fe-4S] binding motif CX(2)CX(2)CX(4-5)CP.</text>
</comment>
<dbReference type="InterPro" id="IPR017896">
    <property type="entry name" value="4Fe4S_Fe-S-bd"/>
</dbReference>
<evidence type="ECO:0000256" key="5">
    <source>
        <dbReference type="ARBA" id="ARBA00022448"/>
    </source>
</evidence>
<feature type="binding site" evidence="16">
    <location>
        <position position="579"/>
    </location>
    <ligand>
        <name>[4Fe-4S] cluster</name>
        <dbReference type="ChEBI" id="CHEBI:49883"/>
        <label>1</label>
    </ligand>
</feature>
<dbReference type="PANTHER" id="PTHR43710:SF7">
    <property type="entry name" value="INDOLEPYRUVATE OXIDOREDUCTASE SUBUNIT IORA"/>
    <property type="match status" value="1"/>
</dbReference>
<evidence type="ECO:0000256" key="14">
    <source>
        <dbReference type="ARBA" id="ARBA00048893"/>
    </source>
</evidence>
<proteinExistence type="predicted"/>
<evidence type="ECO:0000256" key="11">
    <source>
        <dbReference type="ARBA" id="ARBA00023014"/>
    </source>
</evidence>
<dbReference type="Gene3D" id="3.40.50.970">
    <property type="match status" value="2"/>
</dbReference>
<dbReference type="SUPFAM" id="SSF52922">
    <property type="entry name" value="TK C-terminal domain-like"/>
    <property type="match status" value="1"/>
</dbReference>
<dbReference type="eggNOG" id="arCOG01609">
    <property type="taxonomic scope" value="Archaea"/>
</dbReference>
<dbReference type="Pfam" id="PF01855">
    <property type="entry name" value="POR_N"/>
    <property type="match status" value="1"/>
</dbReference>
<dbReference type="GeneID" id="9498844"/>
<accession>D9Q130</accession>
<dbReference type="GO" id="GO:0019164">
    <property type="term" value="F:pyruvate synthase activity"/>
    <property type="evidence" value="ECO:0007669"/>
    <property type="project" value="UniProtKB-ARBA"/>
</dbReference>
<dbReference type="InterPro" id="IPR017721">
    <property type="entry name" value="IorA"/>
</dbReference>
<dbReference type="InParanoid" id="D9Q130"/>
<name>D9Q130_ACIS3</name>
<organism evidence="18 19">
    <name type="scientific">Acidilobus saccharovorans (strain DSM 16705 / JCM 18335 / VKM B-2471 / 345-15)</name>
    <dbReference type="NCBI Taxonomy" id="666510"/>
    <lineage>
        <taxon>Archaea</taxon>
        <taxon>Thermoproteota</taxon>
        <taxon>Thermoprotei</taxon>
        <taxon>Acidilobales</taxon>
        <taxon>Acidilobaceae</taxon>
        <taxon>Acidilobus</taxon>
    </lineage>
</organism>
<dbReference type="PIRSF" id="PIRSF006439">
    <property type="entry name" value="Indolepyruvate_ferr_oxidored"/>
    <property type="match status" value="1"/>
</dbReference>
<dbReference type="Pfam" id="PF00037">
    <property type="entry name" value="Fer4"/>
    <property type="match status" value="1"/>
</dbReference>
<comment type="function">
    <text evidence="1 15">Catalyzes the ferredoxin-dependent oxidative decarboxylation of arylpyruvates.</text>
</comment>
<dbReference type="PROSITE" id="PS00198">
    <property type="entry name" value="4FE4S_FER_1"/>
    <property type="match status" value="1"/>
</dbReference>
<dbReference type="GO" id="GO:0030976">
    <property type="term" value="F:thiamine pyrophosphate binding"/>
    <property type="evidence" value="ECO:0007669"/>
    <property type="project" value="InterPro"/>
</dbReference>
<keyword evidence="7 15" id="KW-0479">Metal-binding</keyword>
<dbReference type="InterPro" id="IPR011766">
    <property type="entry name" value="TPP_enzyme_TPP-bd"/>
</dbReference>
<dbReference type="GO" id="GO:0043805">
    <property type="term" value="F:indolepyruvate ferredoxin oxidoreductase activity"/>
    <property type="evidence" value="ECO:0007669"/>
    <property type="project" value="UniProtKB-UniRule"/>
</dbReference>
<feature type="binding site" evidence="16">
    <location>
        <position position="576"/>
    </location>
    <ligand>
        <name>[4Fe-4S] cluster</name>
        <dbReference type="ChEBI" id="CHEBI:49883"/>
        <label>1</label>
    </ligand>
</feature>
<dbReference type="HOGENOM" id="CLU_017727_0_0_2"/>
<dbReference type="KEGG" id="asc:ASAC_0611"/>
<keyword evidence="6 15" id="KW-0004">4Fe-4S</keyword>
<evidence type="ECO:0000256" key="13">
    <source>
        <dbReference type="ARBA" id="ARBA00048332"/>
    </source>
</evidence>
<dbReference type="Gene3D" id="3.30.70.20">
    <property type="match status" value="1"/>
</dbReference>
<dbReference type="SUPFAM" id="SSF52518">
    <property type="entry name" value="Thiamin diphosphate-binding fold (THDP-binding)"/>
    <property type="match status" value="2"/>
</dbReference>
<keyword evidence="11 15" id="KW-0411">Iron-sulfur</keyword>
<dbReference type="NCBIfam" id="TIGR03336">
    <property type="entry name" value="IOR_alpha"/>
    <property type="match status" value="1"/>
</dbReference>
<evidence type="ECO:0000256" key="8">
    <source>
        <dbReference type="ARBA" id="ARBA00022982"/>
    </source>
</evidence>
<keyword evidence="8 15" id="KW-0249">Electron transport</keyword>
<dbReference type="EMBL" id="CP001742">
    <property type="protein sequence ID" value="ADL19018.1"/>
    <property type="molecule type" value="Genomic_DNA"/>
</dbReference>
<dbReference type="InterPro" id="IPR009014">
    <property type="entry name" value="Transketo_C/PFOR_II"/>
</dbReference>
<evidence type="ECO:0000256" key="1">
    <source>
        <dbReference type="ARBA" id="ARBA00002995"/>
    </source>
</evidence>
<sequence>MYRILGRAGSTALLMGNEAVARGFLEAGGGFAAGYPGTPSTEVIESLAEVAKEAGIYVEWSSNEKVAVEAAYGASLAGVRSIATMKHVGLNVAADALMSIAYTGVRGGMLVFVAGDPSMWSSQNEQDDRYYGLISYVPVLTPSDPQEAKDLTVLGLDLSEKFSHPFMMVSTTRVSHTRGPVVLGPLRPPRTAGKFERARGLTLVPAVAREQREKLISKWEDIRKTFAGLGQFNRVEGDGDVAIVTDGVAYGFVKESLSELGPEADKVKVVKIATPLPFPRSFVIDAISNVKRVLVVEELEPVVEGQLKQALEEERLTPEVHGKDLVGLAGELTLDRVRRAVRSFLGLPVEEPRLYKVDLQIPPRPPAFCPGCPHRATFYALRRAVNRLRLKAIYSGDIGCYSLGLYEPFREQDIIIEMGGSVGAANGLAHAAQDQVPIAIIGDSTFFHAGIPGLINAMYNRAPMLLLVLDNRTTAMTGEQPDPGSGVTAMGDEAPVISIEGIARGIGIEKVVTFDPFDINGATNAMAEALEYVVKERRPAVAVARRACALDALRRARKAKVQVPLYQVEDDKCTACGICYNAFSCPAIFVKDDRKAWIDPSLCTGCGVCAEICPYKAIVKVVQEGKGWEEAWM</sequence>
<dbReference type="InterPro" id="IPR029061">
    <property type="entry name" value="THDP-binding"/>
</dbReference>
<feature type="binding site" evidence="16">
    <location>
        <position position="585"/>
    </location>
    <ligand>
        <name>[4Fe-4S] cluster</name>
        <dbReference type="ChEBI" id="CHEBI:49883"/>
        <label>2</label>
    </ligand>
</feature>
<dbReference type="PROSITE" id="PS51379">
    <property type="entry name" value="4FE4S_FER_2"/>
    <property type="match status" value="2"/>
</dbReference>
<feature type="domain" description="4Fe-4S ferredoxin-type" evidence="17">
    <location>
        <begin position="564"/>
        <end position="593"/>
    </location>
</feature>
<comment type="catalytic activity">
    <reaction evidence="14">
        <text>a 2-oxocarboxylate + 2 oxidized [2Fe-2S]-[ferredoxin] + CoA = an acyl-CoA + 2 reduced [2Fe-2S]-[ferredoxin] + CO2 + H(+)</text>
        <dbReference type="Rhea" id="RHEA:42316"/>
        <dbReference type="Rhea" id="RHEA-COMP:10000"/>
        <dbReference type="Rhea" id="RHEA-COMP:10001"/>
        <dbReference type="ChEBI" id="CHEBI:15378"/>
        <dbReference type="ChEBI" id="CHEBI:16526"/>
        <dbReference type="ChEBI" id="CHEBI:33737"/>
        <dbReference type="ChEBI" id="CHEBI:33738"/>
        <dbReference type="ChEBI" id="CHEBI:35179"/>
        <dbReference type="ChEBI" id="CHEBI:57287"/>
        <dbReference type="ChEBI" id="CHEBI:58342"/>
        <dbReference type="EC" id="1.2.7.11"/>
    </reaction>
</comment>
<dbReference type="InterPro" id="IPR017900">
    <property type="entry name" value="4Fe4S_Fe_S_CS"/>
</dbReference>
<evidence type="ECO:0000256" key="2">
    <source>
        <dbReference type="ARBA" id="ARBA00011238"/>
    </source>
</evidence>
<comment type="catalytic activity">
    <reaction evidence="13 15">
        <text>indole-3-pyruvate + 2 oxidized [2Fe-2S]-[ferredoxin] + CoA = (indol-3-yl)acetyl-CoA + 2 reduced [2Fe-2S]-[ferredoxin] + CO2 + H(+)</text>
        <dbReference type="Rhea" id="RHEA:12645"/>
        <dbReference type="Rhea" id="RHEA-COMP:10000"/>
        <dbReference type="Rhea" id="RHEA-COMP:10001"/>
        <dbReference type="ChEBI" id="CHEBI:15378"/>
        <dbReference type="ChEBI" id="CHEBI:16526"/>
        <dbReference type="ChEBI" id="CHEBI:17640"/>
        <dbReference type="ChEBI" id="CHEBI:33737"/>
        <dbReference type="ChEBI" id="CHEBI:33738"/>
        <dbReference type="ChEBI" id="CHEBI:57271"/>
        <dbReference type="ChEBI" id="CHEBI:57287"/>
        <dbReference type="EC" id="1.2.7.8"/>
    </reaction>
</comment>
<dbReference type="GO" id="GO:0018491">
    <property type="term" value="F:2-oxobutyrate synthase activity"/>
    <property type="evidence" value="ECO:0007669"/>
    <property type="project" value="UniProtKB-ARBA"/>
</dbReference>
<reference evidence="18 19" key="1">
    <citation type="journal article" date="2010" name="Appl. Environ. Microbiol.">
        <title>The genome sequence of the crenarchaeon Acidilobus saccharovorans supports a new order, Acidilobales, and suggests an important ecological role in terrestrial acidic hot springs.</title>
        <authorList>
            <person name="Mardanov A.V."/>
            <person name="Svetlitchnyi V.A."/>
            <person name="Beletsky A.V."/>
            <person name="Prokofeva M.I."/>
            <person name="Bonch-Osmolovskaya E.A."/>
            <person name="Ravin N.V."/>
            <person name="Skryabin K.G."/>
        </authorList>
    </citation>
    <scope>NUCLEOTIDE SEQUENCE [LARGE SCALE GENOMIC DNA]</scope>
    <source>
        <strain evidence="19">DSM 16705 / JCM 18335 / VKM B-2471 / 345-15</strain>
    </source>
</reference>
<keyword evidence="19" id="KW-1185">Reference proteome</keyword>
<comment type="subunit">
    <text evidence="3">Heterodimer composed of an alpha and a beta subunit.</text>
</comment>
<feature type="domain" description="4Fe-4S ferredoxin-type" evidence="17">
    <location>
        <begin position="594"/>
        <end position="624"/>
    </location>
</feature>
<dbReference type="EC" id="1.2.7.8" evidence="15"/>
<dbReference type="Gene3D" id="3.40.50.920">
    <property type="match status" value="1"/>
</dbReference>
<evidence type="ECO:0000256" key="7">
    <source>
        <dbReference type="ARBA" id="ARBA00022723"/>
    </source>
</evidence>
<dbReference type="PANTHER" id="PTHR43710">
    <property type="entry name" value="2-HYDROXYACYL-COA LYASE"/>
    <property type="match status" value="1"/>
</dbReference>
<dbReference type="STRING" id="666510.ASAC_0611"/>
<feature type="binding site" evidence="16">
    <location>
        <position position="609"/>
    </location>
    <ligand>
        <name>[4Fe-4S] cluster</name>
        <dbReference type="ChEBI" id="CHEBI:49883"/>
        <label>2</label>
    </ligand>
</feature>
<evidence type="ECO:0000256" key="6">
    <source>
        <dbReference type="ARBA" id="ARBA00022485"/>
    </source>
</evidence>
<dbReference type="GO" id="GO:0046872">
    <property type="term" value="F:metal ion binding"/>
    <property type="evidence" value="ECO:0007669"/>
    <property type="project" value="UniProtKB-UniRule"/>
</dbReference>
<dbReference type="Pfam" id="PF02775">
    <property type="entry name" value="TPP_enzyme_C"/>
    <property type="match status" value="1"/>
</dbReference>
<dbReference type="FunFam" id="3.40.50.970:FF:000039">
    <property type="entry name" value="Indolepyruvate oxidoreductase subunit IorA"/>
    <property type="match status" value="1"/>
</dbReference>
<dbReference type="AlphaFoldDB" id="D9Q130"/>
<dbReference type="OrthoDB" id="19071at2157"/>
<dbReference type="Proteomes" id="UP000000346">
    <property type="component" value="Chromosome"/>
</dbReference>